<dbReference type="AlphaFoldDB" id="A0A2W1JNT9"/>
<keyword evidence="2" id="KW-1185">Reference proteome</keyword>
<sequence>MTQPHKEAQEMQDLLKLAKRAAQKMQQSADGLRDINEKWKTKPQLEKTTAIARERS</sequence>
<proteinExistence type="predicted"/>
<protein>
    <submittedName>
        <fullName evidence="1">Uncharacterized protein</fullName>
    </submittedName>
</protein>
<gene>
    <name evidence="1" type="ORF">C1752_00694</name>
</gene>
<dbReference type="Proteomes" id="UP000248857">
    <property type="component" value="Unassembled WGS sequence"/>
</dbReference>
<evidence type="ECO:0000313" key="1">
    <source>
        <dbReference type="EMBL" id="PZD74959.1"/>
    </source>
</evidence>
<organism evidence="1 2">
    <name type="scientific">Acaryochloris thomasi RCC1774</name>
    <dbReference type="NCBI Taxonomy" id="1764569"/>
    <lineage>
        <taxon>Bacteria</taxon>
        <taxon>Bacillati</taxon>
        <taxon>Cyanobacteriota</taxon>
        <taxon>Cyanophyceae</taxon>
        <taxon>Acaryochloridales</taxon>
        <taxon>Acaryochloridaceae</taxon>
        <taxon>Acaryochloris</taxon>
        <taxon>Acaryochloris thomasi</taxon>
    </lineage>
</organism>
<dbReference type="RefSeq" id="WP_158535004.1">
    <property type="nucleotide sequence ID" value="NZ_CAWNWM010000002.1"/>
</dbReference>
<evidence type="ECO:0000313" key="2">
    <source>
        <dbReference type="Proteomes" id="UP000248857"/>
    </source>
</evidence>
<dbReference type="EMBL" id="PQWO01000002">
    <property type="protein sequence ID" value="PZD74959.1"/>
    <property type="molecule type" value="Genomic_DNA"/>
</dbReference>
<accession>A0A2W1JNT9</accession>
<comment type="caution">
    <text evidence="1">The sequence shown here is derived from an EMBL/GenBank/DDBJ whole genome shotgun (WGS) entry which is preliminary data.</text>
</comment>
<reference evidence="1 2" key="1">
    <citation type="journal article" date="2018" name="Sci. Rep.">
        <title>A novel species of the marine cyanobacterium Acaryochloris with a unique pigment content and lifestyle.</title>
        <authorList>
            <person name="Partensky F."/>
            <person name="Six C."/>
            <person name="Ratin M."/>
            <person name="Garczarek L."/>
            <person name="Vaulot D."/>
            <person name="Probert I."/>
            <person name="Calteau A."/>
            <person name="Gourvil P."/>
            <person name="Marie D."/>
            <person name="Grebert T."/>
            <person name="Bouchier C."/>
            <person name="Le Panse S."/>
            <person name="Gachenot M."/>
            <person name="Rodriguez F."/>
            <person name="Garrido J.L."/>
        </authorList>
    </citation>
    <scope>NUCLEOTIDE SEQUENCE [LARGE SCALE GENOMIC DNA]</scope>
    <source>
        <strain evidence="1 2">RCC1774</strain>
    </source>
</reference>
<name>A0A2W1JNT9_9CYAN</name>